<reference evidence="9" key="1">
    <citation type="submission" date="2025-08" db="UniProtKB">
        <authorList>
            <consortium name="RefSeq"/>
        </authorList>
    </citation>
    <scope>IDENTIFICATION</scope>
</reference>
<dbReference type="InterPro" id="IPR011011">
    <property type="entry name" value="Znf_FYVE_PHD"/>
</dbReference>
<evidence type="ECO:0000256" key="3">
    <source>
        <dbReference type="ARBA" id="ARBA00022833"/>
    </source>
</evidence>
<evidence type="ECO:0000256" key="1">
    <source>
        <dbReference type="ARBA" id="ARBA00022723"/>
    </source>
</evidence>
<evidence type="ECO:0000256" key="2">
    <source>
        <dbReference type="ARBA" id="ARBA00022771"/>
    </source>
</evidence>
<feature type="domain" description="PHD-type" evidence="6">
    <location>
        <begin position="2"/>
        <end position="58"/>
    </location>
</feature>
<keyword evidence="3" id="KW-0862">Zinc</keyword>
<feature type="domain" description="RING-type" evidence="7">
    <location>
        <begin position="5"/>
        <end position="56"/>
    </location>
</feature>
<evidence type="ECO:0000313" key="8">
    <source>
        <dbReference type="Proteomes" id="UP001652582"/>
    </source>
</evidence>
<dbReference type="SMART" id="SM00249">
    <property type="entry name" value="PHD"/>
    <property type="match status" value="1"/>
</dbReference>
<dbReference type="PROSITE" id="PS50016">
    <property type="entry name" value="ZF_PHD_2"/>
    <property type="match status" value="1"/>
</dbReference>
<dbReference type="InterPro" id="IPR013083">
    <property type="entry name" value="Znf_RING/FYVE/PHD"/>
</dbReference>
<sequence length="337" mass="38709">MPLNCVACSSPLESKELIKCSLCASTYHYLCINMTKENYSKLSVSYKSNWKCPTCKVVTKRGPQNTDSTPVKGADPVSSAECNVNKLTQDFQIFKDDILKSLCKSQEEQKRALLSLFDEKFKDIQQSLDFLSSTYDLVKQDLEVAKNDTHLLKKENEELRSDVKILKSRLSLFEKESRACNLEIHCVPEHRNENLINVIEQIGRITGSPIKDGQILKCTRIAKYNKESPRPRSVLVKFFSPLIRDNFYANILTFNKSKSNDEKLNTSHLGLAGEKRGIYIMEHLSPEAKALQAQARKFKKENSWQFVWSRNGNIFLRKNISSDVVYVKNEEVFRHLL</sequence>
<dbReference type="PANTHER" id="PTHR37445">
    <property type="entry name" value="PROTEIN CBG24663"/>
    <property type="match status" value="1"/>
</dbReference>
<dbReference type="PROSITE" id="PS50089">
    <property type="entry name" value="ZF_RING_2"/>
    <property type="match status" value="1"/>
</dbReference>
<dbReference type="GeneID" id="128198517"/>
<dbReference type="InterPro" id="IPR019786">
    <property type="entry name" value="Zinc_finger_PHD-type_CS"/>
</dbReference>
<dbReference type="InterPro" id="IPR001841">
    <property type="entry name" value="Znf_RING"/>
</dbReference>
<protein>
    <submittedName>
        <fullName evidence="9">Uncharacterized protein LOC128198517</fullName>
    </submittedName>
</protein>
<dbReference type="RefSeq" id="XP_052740342.1">
    <property type="nucleotide sequence ID" value="XM_052884382.1"/>
</dbReference>
<organism evidence="8 9">
    <name type="scientific">Bicyclus anynana</name>
    <name type="common">Squinting bush brown butterfly</name>
    <dbReference type="NCBI Taxonomy" id="110368"/>
    <lineage>
        <taxon>Eukaryota</taxon>
        <taxon>Metazoa</taxon>
        <taxon>Ecdysozoa</taxon>
        <taxon>Arthropoda</taxon>
        <taxon>Hexapoda</taxon>
        <taxon>Insecta</taxon>
        <taxon>Pterygota</taxon>
        <taxon>Neoptera</taxon>
        <taxon>Endopterygota</taxon>
        <taxon>Lepidoptera</taxon>
        <taxon>Glossata</taxon>
        <taxon>Ditrysia</taxon>
        <taxon>Papilionoidea</taxon>
        <taxon>Nymphalidae</taxon>
        <taxon>Satyrinae</taxon>
        <taxon>Satyrini</taxon>
        <taxon>Mycalesina</taxon>
        <taxon>Bicyclus</taxon>
    </lineage>
</organism>
<dbReference type="InterPro" id="IPR019787">
    <property type="entry name" value="Znf_PHD-finger"/>
</dbReference>
<dbReference type="InterPro" id="IPR057251">
    <property type="entry name" value="FP_C"/>
</dbReference>
<evidence type="ECO:0000313" key="9">
    <source>
        <dbReference type="RefSeq" id="XP_052740342.1"/>
    </source>
</evidence>
<evidence type="ECO:0000256" key="5">
    <source>
        <dbReference type="SAM" id="Coils"/>
    </source>
</evidence>
<dbReference type="Gene3D" id="3.30.40.10">
    <property type="entry name" value="Zinc/RING finger domain, C3HC4 (zinc finger)"/>
    <property type="match status" value="1"/>
</dbReference>
<dbReference type="SUPFAM" id="SSF57903">
    <property type="entry name" value="FYVE/PHD zinc finger"/>
    <property type="match status" value="1"/>
</dbReference>
<feature type="coiled-coil region" evidence="5">
    <location>
        <begin position="142"/>
        <end position="176"/>
    </location>
</feature>
<dbReference type="PROSITE" id="PS01359">
    <property type="entry name" value="ZF_PHD_1"/>
    <property type="match status" value="1"/>
</dbReference>
<dbReference type="Proteomes" id="UP001652582">
    <property type="component" value="Chromosome 11"/>
</dbReference>
<keyword evidence="8" id="KW-1185">Reference proteome</keyword>
<evidence type="ECO:0000259" key="6">
    <source>
        <dbReference type="PROSITE" id="PS50016"/>
    </source>
</evidence>
<evidence type="ECO:0000256" key="4">
    <source>
        <dbReference type="PROSITE-ProRule" id="PRU00175"/>
    </source>
</evidence>
<dbReference type="InterPro" id="IPR001965">
    <property type="entry name" value="Znf_PHD"/>
</dbReference>
<gene>
    <name evidence="9" type="primary">LOC128198517</name>
</gene>
<dbReference type="Pfam" id="PF00628">
    <property type="entry name" value="PHD"/>
    <property type="match status" value="1"/>
</dbReference>
<dbReference type="PANTHER" id="PTHR37445:SF3">
    <property type="entry name" value="ZINC FINGER PHD-TYPE DOMAIN-CONTAINING PROTEIN"/>
    <property type="match status" value="1"/>
</dbReference>
<keyword evidence="2 4" id="KW-0863">Zinc-finger</keyword>
<proteinExistence type="predicted"/>
<accession>A0ABM3LMN8</accession>
<dbReference type="Pfam" id="PF25298">
    <property type="entry name" value="Baculo_FP_2nd"/>
    <property type="match status" value="1"/>
</dbReference>
<keyword evidence="1" id="KW-0479">Metal-binding</keyword>
<evidence type="ECO:0000259" key="7">
    <source>
        <dbReference type="PROSITE" id="PS50089"/>
    </source>
</evidence>
<keyword evidence="5" id="KW-0175">Coiled coil</keyword>
<name>A0ABM3LMN8_BICAN</name>